<dbReference type="PANTHER" id="PTHR33446">
    <property type="entry name" value="PROTEIN TONB-RELATED"/>
    <property type="match status" value="1"/>
</dbReference>
<dbReference type="AlphaFoldDB" id="A0A2S1YFQ7"/>
<keyword evidence="5" id="KW-1185">Reference proteome</keyword>
<name>A0A2S1YFQ7_9FLAO</name>
<dbReference type="Gene3D" id="3.30.1150.10">
    <property type="match status" value="1"/>
</dbReference>
<dbReference type="KEGG" id="fcr:HYN56_01130"/>
<feature type="compositionally biased region" description="Low complexity" evidence="1">
    <location>
        <begin position="141"/>
        <end position="163"/>
    </location>
</feature>
<proteinExistence type="predicted"/>
<dbReference type="Proteomes" id="UP000245250">
    <property type="component" value="Chromosome"/>
</dbReference>
<keyword evidence="2" id="KW-1133">Transmembrane helix</keyword>
<reference evidence="4 5" key="1">
    <citation type="submission" date="2018-05" db="EMBL/GenBank/DDBJ databases">
        <title>Genome sequencing of Flavobacterium sp. HYN0056.</title>
        <authorList>
            <person name="Yi H."/>
            <person name="Baek C."/>
        </authorList>
    </citation>
    <scope>NUCLEOTIDE SEQUENCE [LARGE SCALE GENOMIC DNA]</scope>
    <source>
        <strain evidence="4 5">HYN0056</strain>
    </source>
</reference>
<organism evidence="4 5">
    <name type="scientific">Flavobacterium crocinum</name>
    <dbReference type="NCBI Taxonomy" id="2183896"/>
    <lineage>
        <taxon>Bacteria</taxon>
        <taxon>Pseudomonadati</taxon>
        <taxon>Bacteroidota</taxon>
        <taxon>Flavobacteriia</taxon>
        <taxon>Flavobacteriales</taxon>
        <taxon>Flavobacteriaceae</taxon>
        <taxon>Flavobacterium</taxon>
    </lineage>
</organism>
<evidence type="ECO:0000256" key="1">
    <source>
        <dbReference type="SAM" id="MobiDB-lite"/>
    </source>
</evidence>
<dbReference type="EMBL" id="CP029255">
    <property type="protein sequence ID" value="AWK02889.1"/>
    <property type="molecule type" value="Genomic_DNA"/>
</dbReference>
<dbReference type="InterPro" id="IPR037682">
    <property type="entry name" value="TonB_C"/>
</dbReference>
<dbReference type="InterPro" id="IPR051045">
    <property type="entry name" value="TonB-dependent_transducer"/>
</dbReference>
<sequence length="278" mass="30116">MSKLNIYENKWNDLVFENRNKEYGAYQLRQENPRTTVNALFMGLLLITALGSIPVLINKFKTAPIEPVTELPNDFDKPVTPVNLDPTVAPPPPAPSAPVVKETTTTVTDAKQLIHPIVATTQDAVDDIAPNTDNTPVVLATPGTGDPSGTSTSPGGDGTGPVTSTAPAITNDPVSVAVLDKLPEFPGGISEFYKYVGNNFRRPELDMEKTLKVYVSFVVERDGSLTDIIVRNDPGYGMGKEAVRVLKSLRTKWKPGILDGKPVRTAYSLPITIKTEME</sequence>
<dbReference type="SUPFAM" id="SSF74653">
    <property type="entry name" value="TolA/TonB C-terminal domain"/>
    <property type="match status" value="1"/>
</dbReference>
<dbReference type="RefSeq" id="WP_109190508.1">
    <property type="nucleotide sequence ID" value="NZ_CP029255.1"/>
</dbReference>
<keyword evidence="2" id="KW-0812">Transmembrane</keyword>
<evidence type="ECO:0000259" key="3">
    <source>
        <dbReference type="Pfam" id="PF03544"/>
    </source>
</evidence>
<accession>A0A2S1YFQ7</accession>
<dbReference type="Pfam" id="PF03544">
    <property type="entry name" value="TonB_C"/>
    <property type="match status" value="1"/>
</dbReference>
<dbReference type="GO" id="GO:0098797">
    <property type="term" value="C:plasma membrane protein complex"/>
    <property type="evidence" value="ECO:0007669"/>
    <property type="project" value="TreeGrafter"/>
</dbReference>
<evidence type="ECO:0000313" key="4">
    <source>
        <dbReference type="EMBL" id="AWK02889.1"/>
    </source>
</evidence>
<gene>
    <name evidence="4" type="ORF">HYN56_01130</name>
</gene>
<feature type="region of interest" description="Disordered" evidence="1">
    <location>
        <begin position="140"/>
        <end position="163"/>
    </location>
</feature>
<dbReference type="GO" id="GO:0031992">
    <property type="term" value="F:energy transducer activity"/>
    <property type="evidence" value="ECO:0007669"/>
    <property type="project" value="TreeGrafter"/>
</dbReference>
<dbReference type="PANTHER" id="PTHR33446:SF2">
    <property type="entry name" value="PROTEIN TONB"/>
    <property type="match status" value="1"/>
</dbReference>
<evidence type="ECO:0000313" key="5">
    <source>
        <dbReference type="Proteomes" id="UP000245250"/>
    </source>
</evidence>
<dbReference type="GO" id="GO:0055085">
    <property type="term" value="P:transmembrane transport"/>
    <property type="evidence" value="ECO:0007669"/>
    <property type="project" value="InterPro"/>
</dbReference>
<feature type="domain" description="TonB C-terminal" evidence="3">
    <location>
        <begin position="212"/>
        <end position="272"/>
    </location>
</feature>
<keyword evidence="2" id="KW-0472">Membrane</keyword>
<feature type="transmembrane region" description="Helical" evidence="2">
    <location>
        <begin position="37"/>
        <end position="57"/>
    </location>
</feature>
<protein>
    <submittedName>
        <fullName evidence="4">Energy transducer TonB</fullName>
    </submittedName>
</protein>
<dbReference type="OrthoDB" id="1095452at2"/>
<evidence type="ECO:0000256" key="2">
    <source>
        <dbReference type="SAM" id="Phobius"/>
    </source>
</evidence>